<dbReference type="Gene3D" id="3.30.70.330">
    <property type="match status" value="1"/>
</dbReference>
<keyword evidence="3" id="KW-0689">Ribosomal protein</keyword>
<sequence>MSSRWYPLYQRGNPQLRVFLPNFWMKIVKTPNQQPENVVCFEVSHQMTKYDIRQYLEKIYKLPVVAVRDRIAMGRFKREERNGYIIKEEDSKLAYVTFPKEVKFTYPDLFPEENETKKNLKDDEKSLDQAKERFREFCNRNSKRRGLPGWYSI</sequence>
<reference evidence="9" key="1">
    <citation type="submission" date="2022-01" db="EMBL/GenBank/DDBJ databases">
        <authorList>
            <person name="King R."/>
        </authorList>
    </citation>
    <scope>NUCLEOTIDE SEQUENCE</scope>
</reference>
<evidence type="ECO:0000256" key="5">
    <source>
        <dbReference type="ARBA" id="ARBA00023274"/>
    </source>
</evidence>
<dbReference type="FunFam" id="3.30.70.330:FF:000284">
    <property type="entry name" value="39S ribosomal protein L23, mitochondrial"/>
    <property type="match status" value="1"/>
</dbReference>
<dbReference type="InterPro" id="IPR012677">
    <property type="entry name" value="Nucleotide-bd_a/b_plait_sf"/>
</dbReference>
<keyword evidence="4" id="KW-0496">Mitochondrion</keyword>
<dbReference type="PANTHER" id="PTHR12059:SF5">
    <property type="entry name" value="LARGE RIBOSOMAL SUBUNIT PROTEIN UL23M"/>
    <property type="match status" value="1"/>
</dbReference>
<reference evidence="9" key="2">
    <citation type="submission" date="2022-10" db="EMBL/GenBank/DDBJ databases">
        <authorList>
            <consortium name="ENA_rothamsted_submissions"/>
            <consortium name="culmorum"/>
            <person name="King R."/>
        </authorList>
    </citation>
    <scope>NUCLEOTIDE SEQUENCE</scope>
</reference>
<evidence type="ECO:0000313" key="9">
    <source>
        <dbReference type="EMBL" id="CAG9805193.1"/>
    </source>
</evidence>
<name>A0A9N9RXI2_9DIPT</name>
<evidence type="ECO:0000256" key="7">
    <source>
        <dbReference type="ARBA" id="ARBA00039977"/>
    </source>
</evidence>
<gene>
    <name evidence="9" type="ORF">CHIRRI_LOCUS8070</name>
</gene>
<dbReference type="PANTHER" id="PTHR12059">
    <property type="entry name" value="RIBOSOMAL PROTEIN L23-RELATED"/>
    <property type="match status" value="1"/>
</dbReference>
<evidence type="ECO:0000313" key="10">
    <source>
        <dbReference type="Proteomes" id="UP001153620"/>
    </source>
</evidence>
<keyword evidence="10" id="KW-1185">Reference proteome</keyword>
<dbReference type="GO" id="GO:0005762">
    <property type="term" value="C:mitochondrial large ribosomal subunit"/>
    <property type="evidence" value="ECO:0007669"/>
    <property type="project" value="TreeGrafter"/>
</dbReference>
<evidence type="ECO:0000256" key="3">
    <source>
        <dbReference type="ARBA" id="ARBA00022980"/>
    </source>
</evidence>
<comment type="subcellular location">
    <subcellularLocation>
        <location evidence="1">Mitochondrion</location>
    </subcellularLocation>
</comment>
<dbReference type="Proteomes" id="UP001153620">
    <property type="component" value="Chromosome 2"/>
</dbReference>
<evidence type="ECO:0000256" key="6">
    <source>
        <dbReference type="ARBA" id="ARBA00038782"/>
    </source>
</evidence>
<dbReference type="AlphaFoldDB" id="A0A9N9RXI2"/>
<dbReference type="InterPro" id="IPR012678">
    <property type="entry name" value="Ribosomal_uL23/eL15/eS24_sf"/>
</dbReference>
<proteinExistence type="inferred from homology"/>
<dbReference type="InterPro" id="IPR013025">
    <property type="entry name" value="Ribosomal_uL23-like"/>
</dbReference>
<dbReference type="GO" id="GO:0003735">
    <property type="term" value="F:structural constituent of ribosome"/>
    <property type="evidence" value="ECO:0007669"/>
    <property type="project" value="InterPro"/>
</dbReference>
<comment type="subunit">
    <text evidence="6">Component of the mitochondrial ribosome large subunit (39S) which comprises a 16S rRNA and about 50 distinct proteins.</text>
</comment>
<evidence type="ECO:0000256" key="1">
    <source>
        <dbReference type="ARBA" id="ARBA00004173"/>
    </source>
</evidence>
<protein>
    <recommendedName>
        <fullName evidence="7">Large ribosomal subunit protein uL23m</fullName>
    </recommendedName>
    <alternativeName>
        <fullName evidence="8">39S ribosomal protein L23, mitochondrial</fullName>
    </alternativeName>
</protein>
<organism evidence="9 10">
    <name type="scientific">Chironomus riparius</name>
    <dbReference type="NCBI Taxonomy" id="315576"/>
    <lineage>
        <taxon>Eukaryota</taxon>
        <taxon>Metazoa</taxon>
        <taxon>Ecdysozoa</taxon>
        <taxon>Arthropoda</taxon>
        <taxon>Hexapoda</taxon>
        <taxon>Insecta</taxon>
        <taxon>Pterygota</taxon>
        <taxon>Neoptera</taxon>
        <taxon>Endopterygota</taxon>
        <taxon>Diptera</taxon>
        <taxon>Nematocera</taxon>
        <taxon>Chironomoidea</taxon>
        <taxon>Chironomidae</taxon>
        <taxon>Chironominae</taxon>
        <taxon>Chironomus</taxon>
    </lineage>
</organism>
<accession>A0A9N9RXI2</accession>
<dbReference type="EMBL" id="OU895878">
    <property type="protein sequence ID" value="CAG9805193.1"/>
    <property type="molecule type" value="Genomic_DNA"/>
</dbReference>
<keyword evidence="5" id="KW-0687">Ribonucleoprotein</keyword>
<evidence type="ECO:0000256" key="2">
    <source>
        <dbReference type="ARBA" id="ARBA00006700"/>
    </source>
</evidence>
<evidence type="ECO:0000256" key="4">
    <source>
        <dbReference type="ARBA" id="ARBA00023128"/>
    </source>
</evidence>
<dbReference type="Pfam" id="PF00276">
    <property type="entry name" value="Ribosomal_L23"/>
    <property type="match status" value="1"/>
</dbReference>
<comment type="similarity">
    <text evidence="2">Belongs to the universal ribosomal protein uL23 family.</text>
</comment>
<dbReference type="OrthoDB" id="275582at2759"/>
<evidence type="ECO:0000256" key="8">
    <source>
        <dbReference type="ARBA" id="ARBA00041375"/>
    </source>
</evidence>
<dbReference type="SUPFAM" id="SSF54189">
    <property type="entry name" value="Ribosomal proteins S24e, L23 and L15e"/>
    <property type="match status" value="1"/>
</dbReference>
<dbReference type="GO" id="GO:0032543">
    <property type="term" value="P:mitochondrial translation"/>
    <property type="evidence" value="ECO:0007669"/>
    <property type="project" value="TreeGrafter"/>
</dbReference>